<evidence type="ECO:0000313" key="3">
    <source>
        <dbReference type="Proteomes" id="UP000837803"/>
    </source>
</evidence>
<evidence type="ECO:0000313" key="2">
    <source>
        <dbReference type="EMBL" id="CAH1000611.1"/>
    </source>
</evidence>
<dbReference type="RefSeq" id="WP_238750649.1">
    <property type="nucleotide sequence ID" value="NZ_CAKLPZ010000002.1"/>
</dbReference>
<reference evidence="2" key="1">
    <citation type="submission" date="2021-12" db="EMBL/GenBank/DDBJ databases">
        <authorList>
            <person name="Rodrigo-Torres L."/>
            <person name="Arahal R. D."/>
            <person name="Lucena T."/>
        </authorList>
    </citation>
    <scope>NUCLEOTIDE SEQUENCE</scope>
    <source>
        <strain evidence="2">CECT 8419</strain>
    </source>
</reference>
<dbReference type="EMBL" id="CAKLPZ010000002">
    <property type="protein sequence ID" value="CAH1000611.1"/>
    <property type="molecule type" value="Genomic_DNA"/>
</dbReference>
<feature type="domain" description="Right handed beta helix" evidence="1">
    <location>
        <begin position="100"/>
        <end position="281"/>
    </location>
</feature>
<comment type="caution">
    <text evidence="2">The sequence shown here is derived from an EMBL/GenBank/DDBJ whole genome shotgun (WGS) entry which is preliminary data.</text>
</comment>
<gene>
    <name evidence="2" type="ORF">LEM8419_01745</name>
</gene>
<dbReference type="SUPFAM" id="SSF51126">
    <property type="entry name" value="Pectin lyase-like"/>
    <property type="match status" value="1"/>
</dbReference>
<keyword evidence="3" id="KW-1185">Reference proteome</keyword>
<accession>A0ABN8F1I5</accession>
<organism evidence="2 3">
    <name type="scientific">Neolewinella maritima</name>
    <dbReference type="NCBI Taxonomy" id="1383882"/>
    <lineage>
        <taxon>Bacteria</taxon>
        <taxon>Pseudomonadati</taxon>
        <taxon>Bacteroidota</taxon>
        <taxon>Saprospiria</taxon>
        <taxon>Saprospirales</taxon>
        <taxon>Lewinellaceae</taxon>
        <taxon>Neolewinella</taxon>
    </lineage>
</organism>
<sequence length="422" mass="45913">MRRLPLLLTAAALLVLAIWYFAADGRPGSYDPVRDYQDRSEELLTQFILAEDSSTIELPAGHFLLDKSLSLDGRTAVTIRGQGIDQTVLSFQGQTEGAEGLRISNSRDIVLEDFTVEDAAGDNIKVMDTDGITFRRVKVAWTGAIDDENGAYGFYPVLCTNVLIEDCVAMGASDAGVYVGQSQDVVVRGNEVYQNVAGIESENSSRVQIYDNHCYDNTGGILVFNLPGLTRYGNGVEVFNNKVIDNNRRNFGVKGSIVSTIPAGTGMLVLATKDVAIHGNQLRDHGTLQVGIISYDLVDGMNGGEPATALPDDSGLRAVETNYRDIAAYDPYPANIRLYNNTYSNDRWLPKLGSDFGKLFLTKLGPNIPDVAYDGIWPADREAPQAAVCVEEDADILYVNLDAGNDFAGWTTTRPDASCRVK</sequence>
<dbReference type="InterPro" id="IPR006626">
    <property type="entry name" value="PbH1"/>
</dbReference>
<dbReference type="SMART" id="SM00710">
    <property type="entry name" value="PbH1"/>
    <property type="match status" value="7"/>
</dbReference>
<dbReference type="InterPro" id="IPR012334">
    <property type="entry name" value="Pectin_lyas_fold"/>
</dbReference>
<dbReference type="InterPro" id="IPR039448">
    <property type="entry name" value="Beta_helix"/>
</dbReference>
<dbReference type="Pfam" id="PF13229">
    <property type="entry name" value="Beta_helix"/>
    <property type="match status" value="1"/>
</dbReference>
<name>A0ABN8F1I5_9BACT</name>
<proteinExistence type="predicted"/>
<dbReference type="Gene3D" id="2.160.20.10">
    <property type="entry name" value="Single-stranded right-handed beta-helix, Pectin lyase-like"/>
    <property type="match status" value="1"/>
</dbReference>
<evidence type="ECO:0000259" key="1">
    <source>
        <dbReference type="Pfam" id="PF13229"/>
    </source>
</evidence>
<dbReference type="InterPro" id="IPR011050">
    <property type="entry name" value="Pectin_lyase_fold/virulence"/>
</dbReference>
<dbReference type="InterPro" id="IPR022442">
    <property type="entry name" value="SO_2930-like_dom"/>
</dbReference>
<protein>
    <recommendedName>
        <fullName evidence="1">Right handed beta helix domain-containing protein</fullName>
    </recommendedName>
</protein>
<dbReference type="NCBIfam" id="TIGR03805">
    <property type="entry name" value="beta_helix_1"/>
    <property type="match status" value="1"/>
</dbReference>
<dbReference type="Proteomes" id="UP000837803">
    <property type="component" value="Unassembled WGS sequence"/>
</dbReference>